<proteinExistence type="predicted"/>
<evidence type="ECO:0000256" key="1">
    <source>
        <dbReference type="SAM" id="MobiDB-lite"/>
    </source>
</evidence>
<evidence type="ECO:0000313" key="2">
    <source>
        <dbReference type="EMBL" id="MCC9644452.1"/>
    </source>
</evidence>
<accession>A0ABS8NNE5</accession>
<protein>
    <submittedName>
        <fullName evidence="2">Uncharacterized protein</fullName>
    </submittedName>
</protein>
<comment type="caution">
    <text evidence="2">The sequence shown here is derived from an EMBL/GenBank/DDBJ whole genome shotgun (WGS) entry which is preliminary data.</text>
</comment>
<keyword evidence="3" id="KW-1185">Reference proteome</keyword>
<feature type="region of interest" description="Disordered" evidence="1">
    <location>
        <begin position="55"/>
        <end position="102"/>
    </location>
</feature>
<gene>
    <name evidence="2" type="ORF">LOC71_19445</name>
</gene>
<sequence length="124" mass="13254">MKSHVCLLLSNAPGGRTPTHIGHDALHAGFPVAKPTARRRRLLWAGCPHALRRSEATVRASPLSSMLQGDSEKARRVHTGFAEGTASMDDRRGMGPCYSSDSGMDAAVAQGMEADQRGSWKGEV</sequence>
<organism evidence="2 3">
    <name type="scientific">Rhodopirellula halodulae</name>
    <dbReference type="NCBI Taxonomy" id="2894198"/>
    <lineage>
        <taxon>Bacteria</taxon>
        <taxon>Pseudomonadati</taxon>
        <taxon>Planctomycetota</taxon>
        <taxon>Planctomycetia</taxon>
        <taxon>Pirellulales</taxon>
        <taxon>Pirellulaceae</taxon>
        <taxon>Rhodopirellula</taxon>
    </lineage>
</organism>
<dbReference type="RefSeq" id="WP_230276186.1">
    <property type="nucleotide sequence ID" value="NZ_JAJKFW010000054.1"/>
</dbReference>
<evidence type="ECO:0000313" key="3">
    <source>
        <dbReference type="Proteomes" id="UP001430306"/>
    </source>
</evidence>
<name>A0ABS8NNE5_9BACT</name>
<dbReference type="EMBL" id="JAJKFW010000054">
    <property type="protein sequence ID" value="MCC9644452.1"/>
    <property type="molecule type" value="Genomic_DNA"/>
</dbReference>
<dbReference type="Proteomes" id="UP001430306">
    <property type="component" value="Unassembled WGS sequence"/>
</dbReference>
<reference evidence="2" key="1">
    <citation type="submission" date="2021-11" db="EMBL/GenBank/DDBJ databases">
        <title>Genome sequence.</title>
        <authorList>
            <person name="Sun Q."/>
        </authorList>
    </citation>
    <scope>NUCLEOTIDE SEQUENCE</scope>
    <source>
        <strain evidence="2">JC740</strain>
    </source>
</reference>